<evidence type="ECO:0000256" key="2">
    <source>
        <dbReference type="ARBA" id="ARBA00009457"/>
    </source>
</evidence>
<dbReference type="EMBL" id="CM000761">
    <property type="protein sequence ID" value="KXG36190.2"/>
    <property type="molecule type" value="Genomic_DNA"/>
</dbReference>
<keyword evidence="10" id="KW-1185">Reference proteome</keyword>
<proteinExistence type="inferred from homology"/>
<dbReference type="Gramene" id="KXG36190">
    <property type="protein sequence ID" value="KXG36190"/>
    <property type="gene ID" value="SORBI_3002G296800"/>
</dbReference>
<dbReference type="Proteomes" id="UP000000768">
    <property type="component" value="Chromosome 2"/>
</dbReference>
<comment type="similarity">
    <text evidence="2 6">Belongs to the CDC50/LEM3 family.</text>
</comment>
<gene>
    <name evidence="9" type="ORF">SORBI_3002G296800</name>
</gene>
<name>A0A1B6QE51_SORBI</name>
<evidence type="ECO:0000256" key="7">
    <source>
        <dbReference type="SAM" id="MobiDB-lite"/>
    </source>
</evidence>
<feature type="transmembrane region" description="Helical" evidence="8">
    <location>
        <begin position="272"/>
        <end position="293"/>
    </location>
</feature>
<dbReference type="PIRSF" id="PIRSF015840">
    <property type="entry name" value="DUF284_TM_euk"/>
    <property type="match status" value="1"/>
</dbReference>
<evidence type="ECO:0000256" key="5">
    <source>
        <dbReference type="ARBA" id="ARBA00023136"/>
    </source>
</evidence>
<dbReference type="InterPro" id="IPR005045">
    <property type="entry name" value="CDC50/LEM3_fam"/>
</dbReference>
<evidence type="ECO:0000256" key="1">
    <source>
        <dbReference type="ARBA" id="ARBA00004370"/>
    </source>
</evidence>
<feature type="region of interest" description="Disordered" evidence="7">
    <location>
        <begin position="108"/>
        <end position="130"/>
    </location>
</feature>
<evidence type="ECO:0000256" key="3">
    <source>
        <dbReference type="ARBA" id="ARBA00022692"/>
    </source>
</evidence>
<reference evidence="10" key="2">
    <citation type="journal article" date="2018" name="Plant J.">
        <title>The Sorghum bicolor reference genome: improved assembly, gene annotations, a transcriptome atlas, and signatures of genome organization.</title>
        <authorList>
            <person name="McCormick R.F."/>
            <person name="Truong S.K."/>
            <person name="Sreedasyam A."/>
            <person name="Jenkins J."/>
            <person name="Shu S."/>
            <person name="Sims D."/>
            <person name="Kennedy M."/>
            <person name="Amirebrahimi M."/>
            <person name="Weers B.D."/>
            <person name="McKinley B."/>
            <person name="Mattison A."/>
            <person name="Morishige D.T."/>
            <person name="Grimwood J."/>
            <person name="Schmutz J."/>
            <person name="Mullet J.E."/>
        </authorList>
    </citation>
    <scope>NUCLEOTIDE SEQUENCE [LARGE SCALE GENOMIC DNA]</scope>
    <source>
        <strain evidence="10">cv. BTx623</strain>
    </source>
</reference>
<dbReference type="PANTHER" id="PTHR10926">
    <property type="entry name" value="CELL CYCLE CONTROL PROTEIN 50"/>
    <property type="match status" value="1"/>
</dbReference>
<evidence type="ECO:0000313" key="9">
    <source>
        <dbReference type="EMBL" id="KXG36190.2"/>
    </source>
</evidence>
<sequence length="302" mass="32831">MLPMNVDAAVPSSSQQAGLAATTNKRNRPRCLACMAASNKVVEVVDQYETACIPEKMRDNKVAYIQNPSTDKSCPRLLKVHAHMKAPIYVYYKLDKFDQNHRRYARSRSISQLGSPKMAKDTKTCSPEATAKGGGPIVPCGLVAWSLFNDTYGFARRNETLAVNRQGISWRSDRGHLFGDRVYPRNFQAGALVGGGTLDPNKSEDLMVWMRTAALPAFRKLYGRIEVDLHAGDEVAVTVQNNYNTYSFGGKKALVLSTAGVLGGKSSFLGRAYLAGGIACLALALLLTLLFLLPVPAHASSS</sequence>
<protein>
    <recommendedName>
        <fullName evidence="6">ALA-interacting subunit</fullName>
    </recommendedName>
</protein>
<organism evidence="9 10">
    <name type="scientific">Sorghum bicolor</name>
    <name type="common">Sorghum</name>
    <name type="synonym">Sorghum vulgare</name>
    <dbReference type="NCBI Taxonomy" id="4558"/>
    <lineage>
        <taxon>Eukaryota</taxon>
        <taxon>Viridiplantae</taxon>
        <taxon>Streptophyta</taxon>
        <taxon>Embryophyta</taxon>
        <taxon>Tracheophyta</taxon>
        <taxon>Spermatophyta</taxon>
        <taxon>Magnoliopsida</taxon>
        <taxon>Liliopsida</taxon>
        <taxon>Poales</taxon>
        <taxon>Poaceae</taxon>
        <taxon>PACMAD clade</taxon>
        <taxon>Panicoideae</taxon>
        <taxon>Andropogonodae</taxon>
        <taxon>Andropogoneae</taxon>
        <taxon>Sorghinae</taxon>
        <taxon>Sorghum</taxon>
    </lineage>
</organism>
<dbReference type="AlphaFoldDB" id="A0A1B6QE51"/>
<keyword evidence="4 8" id="KW-1133">Transmembrane helix</keyword>
<dbReference type="GO" id="GO:0005886">
    <property type="term" value="C:plasma membrane"/>
    <property type="evidence" value="ECO:0000318"/>
    <property type="project" value="GO_Central"/>
</dbReference>
<feature type="compositionally biased region" description="Polar residues" evidence="7">
    <location>
        <begin position="11"/>
        <end position="22"/>
    </location>
</feature>
<evidence type="ECO:0000256" key="6">
    <source>
        <dbReference type="PIRNR" id="PIRNR015840"/>
    </source>
</evidence>
<evidence type="ECO:0000256" key="8">
    <source>
        <dbReference type="SAM" id="Phobius"/>
    </source>
</evidence>
<evidence type="ECO:0000256" key="4">
    <source>
        <dbReference type="ARBA" id="ARBA00022989"/>
    </source>
</evidence>
<feature type="region of interest" description="Disordered" evidence="7">
    <location>
        <begin position="1"/>
        <end position="22"/>
    </location>
</feature>
<dbReference type="Pfam" id="PF03381">
    <property type="entry name" value="CDC50"/>
    <property type="match status" value="1"/>
</dbReference>
<reference evidence="9 10" key="1">
    <citation type="journal article" date="2009" name="Nature">
        <title>The Sorghum bicolor genome and the diversification of grasses.</title>
        <authorList>
            <person name="Paterson A.H."/>
            <person name="Bowers J.E."/>
            <person name="Bruggmann R."/>
            <person name="Dubchak I."/>
            <person name="Grimwood J."/>
            <person name="Gundlach H."/>
            <person name="Haberer G."/>
            <person name="Hellsten U."/>
            <person name="Mitros T."/>
            <person name="Poliakov A."/>
            <person name="Schmutz J."/>
            <person name="Spannagl M."/>
            <person name="Tang H."/>
            <person name="Wang X."/>
            <person name="Wicker T."/>
            <person name="Bharti A.K."/>
            <person name="Chapman J."/>
            <person name="Feltus F.A."/>
            <person name="Gowik U."/>
            <person name="Grigoriev I.V."/>
            <person name="Lyons E."/>
            <person name="Maher C.A."/>
            <person name="Martis M."/>
            <person name="Narechania A."/>
            <person name="Otillar R.P."/>
            <person name="Penning B.W."/>
            <person name="Salamov A.A."/>
            <person name="Wang Y."/>
            <person name="Zhang L."/>
            <person name="Carpita N.C."/>
            <person name="Freeling M."/>
            <person name="Gingle A.R."/>
            <person name="Hash C.T."/>
            <person name="Keller B."/>
            <person name="Klein P."/>
            <person name="Kresovich S."/>
            <person name="McCann M.C."/>
            <person name="Ming R."/>
            <person name="Peterson D.G."/>
            <person name="Mehboob-ur-Rahman"/>
            <person name="Ware D."/>
            <person name="Westhoff P."/>
            <person name="Mayer K.F."/>
            <person name="Messing J."/>
            <person name="Rokhsar D.S."/>
        </authorList>
    </citation>
    <scope>NUCLEOTIDE SEQUENCE [LARGE SCALE GENOMIC DNA]</scope>
    <source>
        <strain evidence="10">cv. BTx623</strain>
    </source>
</reference>
<comment type="subcellular location">
    <subcellularLocation>
        <location evidence="1">Membrane</location>
    </subcellularLocation>
</comment>
<dbReference type="GO" id="GO:0005794">
    <property type="term" value="C:Golgi apparatus"/>
    <property type="evidence" value="ECO:0000318"/>
    <property type="project" value="GO_Central"/>
</dbReference>
<dbReference type="STRING" id="4558.A0A1B6QE51"/>
<dbReference type="InParanoid" id="A0A1B6QE51"/>
<keyword evidence="5 6" id="KW-0472">Membrane</keyword>
<dbReference type="PANTHER" id="PTHR10926:SF27">
    <property type="entry name" value="ALA-INTERACTING SUBUNIT"/>
    <property type="match status" value="1"/>
</dbReference>
<evidence type="ECO:0000313" key="10">
    <source>
        <dbReference type="Proteomes" id="UP000000768"/>
    </source>
</evidence>
<keyword evidence="3 8" id="KW-0812">Transmembrane</keyword>
<accession>A0A1B6QE51</accession>
<dbReference type="GO" id="GO:0005783">
    <property type="term" value="C:endoplasmic reticulum"/>
    <property type="evidence" value="ECO:0000318"/>
    <property type="project" value="GO_Central"/>
</dbReference>
<dbReference type="OMA" id="ETACIPE"/>